<keyword evidence="4 8" id="KW-0489">Methyltransferase</keyword>
<evidence type="ECO:0000256" key="1">
    <source>
        <dbReference type="ARBA" id="ARBA00000724"/>
    </source>
</evidence>
<reference evidence="8 9" key="1">
    <citation type="journal article" date="2012" name="BMC Genomics">
        <title>Comparative genomic analysis and phylogenetic position of Theileria equi.</title>
        <authorList>
            <person name="Kappmeyer L.S."/>
            <person name="Thiagarajan M."/>
            <person name="Herndon D.R."/>
            <person name="Ramsay J.D."/>
            <person name="Caler E."/>
            <person name="Djikeng A."/>
            <person name="Gillespie J.J."/>
            <person name="Lau A.O."/>
            <person name="Roalson E.H."/>
            <person name="Silva J.C."/>
            <person name="Silva M.G."/>
            <person name="Suarez C.E."/>
            <person name="Ueti M.W."/>
            <person name="Nene V.M."/>
            <person name="Mealey R.H."/>
            <person name="Knowles D.P."/>
            <person name="Brayton K.A."/>
        </authorList>
    </citation>
    <scope>NUCLEOTIDE SEQUENCE [LARGE SCALE GENOMIC DNA]</scope>
    <source>
        <strain evidence="8 9">WA</strain>
    </source>
</reference>
<dbReference type="InterPro" id="IPR029063">
    <property type="entry name" value="SAM-dependent_MTases_sf"/>
</dbReference>
<keyword evidence="5 8" id="KW-0808">Transferase</keyword>
<evidence type="ECO:0000256" key="6">
    <source>
        <dbReference type="ARBA" id="ARBA00022691"/>
    </source>
</evidence>
<evidence type="ECO:0000256" key="4">
    <source>
        <dbReference type="ARBA" id="ARBA00022603"/>
    </source>
</evidence>
<organism evidence="8 9">
    <name type="scientific">Theileria equi strain WA</name>
    <dbReference type="NCBI Taxonomy" id="1537102"/>
    <lineage>
        <taxon>Eukaryota</taxon>
        <taxon>Sar</taxon>
        <taxon>Alveolata</taxon>
        <taxon>Apicomplexa</taxon>
        <taxon>Aconoidasida</taxon>
        <taxon>Piroplasmida</taxon>
        <taxon>Theileriidae</taxon>
        <taxon>Theileria</taxon>
    </lineage>
</organism>
<evidence type="ECO:0000313" key="9">
    <source>
        <dbReference type="Proteomes" id="UP000031512"/>
    </source>
</evidence>
<dbReference type="Gene3D" id="3.40.50.150">
    <property type="entry name" value="Vaccinia Virus protein VP39"/>
    <property type="match status" value="1"/>
</dbReference>
<comment type="similarity">
    <text evidence="2">Belongs to the methyltransferase superfamily. LCMT family.</text>
</comment>
<dbReference type="AlphaFoldDB" id="L0B0B7"/>
<evidence type="ECO:0000256" key="3">
    <source>
        <dbReference type="ARBA" id="ARBA00012834"/>
    </source>
</evidence>
<dbReference type="STRING" id="1537102.L0B0B7"/>
<dbReference type="InterPro" id="IPR016651">
    <property type="entry name" value="LCMT1"/>
</dbReference>
<name>L0B0B7_THEEQ</name>
<dbReference type="GO" id="GO:0018423">
    <property type="term" value="F:protein C-terminal leucine carboxyl O-methyltransferase activity"/>
    <property type="evidence" value="ECO:0007669"/>
    <property type="project" value="UniProtKB-EC"/>
</dbReference>
<dbReference type="EMBL" id="CP001670">
    <property type="protein sequence ID" value="AFZ80923.1"/>
    <property type="molecule type" value="Genomic_DNA"/>
</dbReference>
<dbReference type="InterPro" id="IPR007213">
    <property type="entry name" value="Ppm1/Ppm2/Tcmp"/>
</dbReference>
<dbReference type="SUPFAM" id="SSF53335">
    <property type="entry name" value="S-adenosyl-L-methionine-dependent methyltransferases"/>
    <property type="match status" value="1"/>
</dbReference>
<gene>
    <name evidence="8" type="ORF">BEWA_003310</name>
</gene>
<evidence type="ECO:0000256" key="2">
    <source>
        <dbReference type="ARBA" id="ARBA00010703"/>
    </source>
</evidence>
<dbReference type="Proteomes" id="UP000031512">
    <property type="component" value="Chromosome 3"/>
</dbReference>
<dbReference type="EC" id="2.1.1.233" evidence="3"/>
<dbReference type="GO" id="GO:0032259">
    <property type="term" value="P:methylation"/>
    <property type="evidence" value="ECO:0007669"/>
    <property type="project" value="UniProtKB-KW"/>
</dbReference>
<protein>
    <recommendedName>
        <fullName evidence="3">[phosphatase 2A protein]-leucine-carboxy methyltransferase</fullName>
        <ecNumber evidence="3">2.1.1.233</ecNumber>
    </recommendedName>
    <alternativeName>
        <fullName evidence="7">[Phosphatase 2A protein]-leucine-carboxy methyltransferase 1</fullName>
    </alternativeName>
</protein>
<dbReference type="GeneID" id="15805385"/>
<dbReference type="Pfam" id="PF04072">
    <property type="entry name" value="LCM"/>
    <property type="match status" value="1"/>
</dbReference>
<evidence type="ECO:0000256" key="5">
    <source>
        <dbReference type="ARBA" id="ARBA00022679"/>
    </source>
</evidence>
<keyword evidence="9" id="KW-1185">Reference proteome</keyword>
<dbReference type="RefSeq" id="XP_004830589.1">
    <property type="nucleotide sequence ID" value="XM_004830532.1"/>
</dbReference>
<comment type="catalytic activity">
    <reaction evidence="1">
        <text>[phosphatase 2A protein]-C-terminal L-leucine + S-adenosyl-L-methionine = [phosphatase 2A protein]-C-terminal L-leucine methyl ester + S-adenosyl-L-homocysteine</text>
        <dbReference type="Rhea" id="RHEA:48544"/>
        <dbReference type="Rhea" id="RHEA-COMP:12134"/>
        <dbReference type="Rhea" id="RHEA-COMP:12135"/>
        <dbReference type="ChEBI" id="CHEBI:57856"/>
        <dbReference type="ChEBI" id="CHEBI:59789"/>
        <dbReference type="ChEBI" id="CHEBI:90516"/>
        <dbReference type="ChEBI" id="CHEBI:90517"/>
        <dbReference type="EC" id="2.1.1.233"/>
    </reaction>
</comment>
<evidence type="ECO:0000313" key="8">
    <source>
        <dbReference type="EMBL" id="AFZ80923.1"/>
    </source>
</evidence>
<dbReference type="PANTHER" id="PTHR13600">
    <property type="entry name" value="LEUCINE CARBOXYL METHYLTRANSFERASE"/>
    <property type="match status" value="1"/>
</dbReference>
<proteinExistence type="inferred from homology"/>
<sequence>MSRDSVKHSGHLAISSKRSSVAAGYYDDDFIEHILPGTKENPLLNFLYYLRVYSVRKLIDLCIAEFSEKVQFVNFGCGMDTISLWLIQKYGGYRKGVVCFELDFRSQLEKKNALVSKCDKAMEMFTNFEYRDGLAYSDQYRMIPIDLSHEEELKKLEEYGFSRELPTIFLSELVLVYVEAEAANKVIKYARDCAKQSCFIYMEPISTFDSFGKLLVSRFRSHGLGIHGTEKYPTIEDQINRYKSLGWEHIVVKDMNYIMNRAIDEEEMRRVRSLEILDEVEELALLCNHYAVGTATTDDKLFKKILEFLDRNKEQTKSSYTTQQICEMILDGTIKKIQPSILEVAPFSKFFSEIISDSIKGKANVRIKDSEDDREE</sequence>
<dbReference type="PANTHER" id="PTHR13600:SF21">
    <property type="entry name" value="LEUCINE CARBOXYL METHYLTRANSFERASE 1"/>
    <property type="match status" value="1"/>
</dbReference>
<dbReference type="KEGG" id="beq:BEWA_003310"/>
<dbReference type="OrthoDB" id="203237at2759"/>
<accession>L0B0B7</accession>
<dbReference type="VEuPathDB" id="PiroplasmaDB:BEWA_003310"/>
<keyword evidence="6" id="KW-0949">S-adenosyl-L-methionine</keyword>
<dbReference type="eggNOG" id="KOG2918">
    <property type="taxonomic scope" value="Eukaryota"/>
</dbReference>
<evidence type="ECO:0000256" key="7">
    <source>
        <dbReference type="ARBA" id="ARBA00032526"/>
    </source>
</evidence>